<name>A0A4S8QMX2_9ACTN</name>
<dbReference type="EMBL" id="STGY01000016">
    <property type="protein sequence ID" value="THV42789.1"/>
    <property type="molecule type" value="Genomic_DNA"/>
</dbReference>
<keyword evidence="9" id="KW-0862">Zinc</keyword>
<feature type="binding site" evidence="9">
    <location>
        <position position="166"/>
    </location>
    <ligand>
        <name>Zn(2+)</name>
        <dbReference type="ChEBI" id="CHEBI:29105"/>
    </ligand>
</feature>
<comment type="caution">
    <text evidence="13">The sequence shown here is derived from an EMBL/GenBank/DDBJ whole genome shotgun (WGS) entry which is preliminary data.</text>
</comment>
<dbReference type="Gene3D" id="2.60.40.1180">
    <property type="entry name" value="Golgi alpha-mannosidase II"/>
    <property type="match status" value="1"/>
</dbReference>
<dbReference type="Gene3D" id="3.20.20.80">
    <property type="entry name" value="Glycosidases"/>
    <property type="match status" value="1"/>
</dbReference>
<evidence type="ECO:0000256" key="8">
    <source>
        <dbReference type="PIRSR" id="PIRSR001084-2"/>
    </source>
</evidence>
<dbReference type="Pfam" id="PF02449">
    <property type="entry name" value="Glyco_hydro_42"/>
    <property type="match status" value="1"/>
</dbReference>
<dbReference type="Proteomes" id="UP000308760">
    <property type="component" value="Unassembled WGS sequence"/>
</dbReference>
<dbReference type="GO" id="GO:0046872">
    <property type="term" value="F:metal ion binding"/>
    <property type="evidence" value="ECO:0007669"/>
    <property type="project" value="UniProtKB-KW"/>
</dbReference>
<dbReference type="PANTHER" id="PTHR36447">
    <property type="entry name" value="BETA-GALACTOSIDASE GANA"/>
    <property type="match status" value="1"/>
</dbReference>
<dbReference type="Gene3D" id="3.40.50.880">
    <property type="match status" value="1"/>
</dbReference>
<reference evidence="13 14" key="2">
    <citation type="submission" date="2019-05" db="EMBL/GenBank/DDBJ databases">
        <title>Glycomyces buryatensis sp. nov.</title>
        <authorList>
            <person name="Nikitina E."/>
        </authorList>
    </citation>
    <scope>NUCLEOTIDE SEQUENCE [LARGE SCALE GENOMIC DNA]</scope>
    <source>
        <strain evidence="13 14">18</strain>
    </source>
</reference>
<dbReference type="OrthoDB" id="9800974at2"/>
<proteinExistence type="inferred from homology"/>
<dbReference type="PANTHER" id="PTHR36447:SF1">
    <property type="entry name" value="BETA-GALACTOSIDASE GANA"/>
    <property type="match status" value="1"/>
</dbReference>
<evidence type="ECO:0000256" key="9">
    <source>
        <dbReference type="PIRSR" id="PIRSR001084-3"/>
    </source>
</evidence>
<reference evidence="14" key="1">
    <citation type="submission" date="2019-04" db="EMBL/GenBank/DDBJ databases">
        <title>Nocardioides xinjiangensis sp. nov.</title>
        <authorList>
            <person name="Liu S."/>
        </authorList>
    </citation>
    <scope>NUCLEOTIDE SEQUENCE [LARGE SCALE GENOMIC DNA]</scope>
    <source>
        <strain evidence="14">18</strain>
    </source>
</reference>
<feature type="binding site" evidence="9">
    <location>
        <position position="125"/>
    </location>
    <ligand>
        <name>Zn(2+)</name>
        <dbReference type="ChEBI" id="CHEBI:29105"/>
    </ligand>
</feature>
<dbReference type="PIRSF" id="PIRSF001084">
    <property type="entry name" value="B-galactosidase"/>
    <property type="match status" value="1"/>
</dbReference>
<dbReference type="InterPro" id="IPR013739">
    <property type="entry name" value="Beta_galactosidase_C"/>
</dbReference>
<dbReference type="InterPro" id="IPR017853">
    <property type="entry name" value="GH"/>
</dbReference>
<feature type="active site" description="Proton donor" evidence="7">
    <location>
        <position position="160"/>
    </location>
</feature>
<gene>
    <name evidence="13" type="ORF">FAB82_04530</name>
</gene>
<comment type="catalytic activity">
    <reaction evidence="1 6">
        <text>Hydrolysis of terminal non-reducing beta-D-galactose residues in beta-D-galactosides.</text>
        <dbReference type="EC" id="3.2.1.23"/>
    </reaction>
</comment>
<evidence type="ECO:0000313" key="14">
    <source>
        <dbReference type="Proteomes" id="UP000308760"/>
    </source>
</evidence>
<dbReference type="SUPFAM" id="SSF52317">
    <property type="entry name" value="Class I glutamine amidotransferase-like"/>
    <property type="match status" value="1"/>
</dbReference>
<evidence type="ECO:0000256" key="3">
    <source>
        <dbReference type="ARBA" id="ARBA00012756"/>
    </source>
</evidence>
<feature type="binding site" evidence="8">
    <location>
        <position position="159"/>
    </location>
    <ligand>
        <name>substrate</name>
    </ligand>
</feature>
<feature type="domain" description="Glycoside hydrolase family 42 N-terminal" evidence="10">
    <location>
        <begin position="24"/>
        <end position="392"/>
    </location>
</feature>
<evidence type="ECO:0000256" key="1">
    <source>
        <dbReference type="ARBA" id="ARBA00001412"/>
    </source>
</evidence>
<comment type="similarity">
    <text evidence="2 6">Belongs to the glycosyl hydrolase 42 family.</text>
</comment>
<evidence type="ECO:0000313" key="13">
    <source>
        <dbReference type="EMBL" id="THV42789.1"/>
    </source>
</evidence>
<dbReference type="EC" id="3.2.1.23" evidence="3 6"/>
<evidence type="ECO:0000256" key="4">
    <source>
        <dbReference type="ARBA" id="ARBA00022801"/>
    </source>
</evidence>
<keyword evidence="9" id="KW-0479">Metal-binding</keyword>
<feature type="binding site" evidence="8">
    <location>
        <position position="121"/>
    </location>
    <ligand>
        <name>substrate</name>
    </ligand>
</feature>
<dbReference type="Pfam" id="PF08532">
    <property type="entry name" value="Glyco_hydro_42M"/>
    <property type="match status" value="1"/>
</dbReference>
<feature type="binding site" evidence="9">
    <location>
        <position position="168"/>
    </location>
    <ligand>
        <name>Zn(2+)</name>
        <dbReference type="ChEBI" id="CHEBI:29105"/>
    </ligand>
</feature>
<dbReference type="InterPro" id="IPR003476">
    <property type="entry name" value="Glyco_hydro_42"/>
</dbReference>
<evidence type="ECO:0000256" key="2">
    <source>
        <dbReference type="ARBA" id="ARBA00005940"/>
    </source>
</evidence>
<feature type="active site" description="Nucleophile" evidence="7">
    <location>
        <position position="317"/>
    </location>
</feature>
<dbReference type="InterPro" id="IPR029062">
    <property type="entry name" value="Class_I_gatase-like"/>
</dbReference>
<dbReference type="Pfam" id="PF08533">
    <property type="entry name" value="Glyco_hydro_42C"/>
    <property type="match status" value="1"/>
</dbReference>
<evidence type="ECO:0000256" key="5">
    <source>
        <dbReference type="ARBA" id="ARBA00023295"/>
    </source>
</evidence>
<dbReference type="InterPro" id="IPR013529">
    <property type="entry name" value="Glyco_hydro_42_N"/>
</dbReference>
<organism evidence="13 14">
    <name type="scientific">Glycomyces buryatensis</name>
    <dbReference type="NCBI Taxonomy" id="2570927"/>
    <lineage>
        <taxon>Bacteria</taxon>
        <taxon>Bacillati</taxon>
        <taxon>Actinomycetota</taxon>
        <taxon>Actinomycetes</taxon>
        <taxon>Glycomycetales</taxon>
        <taxon>Glycomycetaceae</taxon>
        <taxon>Glycomyces</taxon>
    </lineage>
</organism>
<accession>A0A4S8QMX2</accession>
<dbReference type="CDD" id="cd03143">
    <property type="entry name" value="A4_beta-galactosidase_middle_domain"/>
    <property type="match status" value="1"/>
</dbReference>
<keyword evidence="5 6" id="KW-0326">Glycosidase</keyword>
<dbReference type="GO" id="GO:0009341">
    <property type="term" value="C:beta-galactosidase complex"/>
    <property type="evidence" value="ECO:0007669"/>
    <property type="project" value="InterPro"/>
</dbReference>
<sequence>MSDPVDERLDGLRRRLGGLAYGGDYNPEQWDRETWKEDVRLMREAGVNLVTVGVFSWGLLEPSPGVFDFGWLDQIMDLLAGNGINVDLATPTAAPPSWLAHRHPGTLPIDPEGRRTGFGARCHYCQSSPVFREYAARITEKLAQRYAGHPALAMWHIGNEYIGYQCHCEASVAHFQRWLADRYESIEALNDAWGTAFWGQHYETFDHIGAPAPRSRLISGPNPGQVLDYWRFSDAAALECFTAERDIVRRHTPDLPILTNFMGSFKNLDYWKWAAAEDIAAIDIYAGPLAPDGEVKAAYNFDLMRSLRGGKPWLMLESATGRNLSGGRNPARPAGQIRARSLQAVARGADSVMFFQWRASRAGAERFHSAMVPHGGTGTRTWREVVALGEDVGRLANLAGGRCDRAEVAMVWDWESWWALEGFDHPSSDLRWTERVMEHYRPLWGANVPVDFVKPTDDLSEYRLVVVPNLYLTDEAGTANLTDYVREGGHLLMSYFSGIVDEFDRVLPGAHPGAFRELLGIEIDEFGPLPEGRTSGIDHDGHIGRVVDWQDHIVLDGAQALAVITDGELRGRPAVTRNGFGSGTATYIGVSTDRETMRRMVLDCVSDAGAKPLMDTRDGVEVVRRRDKDGRGHLFVLNHNAEAVEIDLKQDGRLNLLEGQGTAAGRFFRLSGYGVAVLSEETEQR</sequence>
<evidence type="ECO:0000256" key="7">
    <source>
        <dbReference type="PIRSR" id="PIRSR001084-1"/>
    </source>
</evidence>
<dbReference type="SUPFAM" id="SSF51445">
    <property type="entry name" value="(Trans)glycosidases"/>
    <property type="match status" value="1"/>
</dbReference>
<evidence type="ECO:0000259" key="10">
    <source>
        <dbReference type="Pfam" id="PF02449"/>
    </source>
</evidence>
<evidence type="ECO:0000256" key="6">
    <source>
        <dbReference type="PIRNR" id="PIRNR001084"/>
    </source>
</evidence>
<feature type="domain" description="Beta-galactosidase trimerisation" evidence="11">
    <location>
        <begin position="406"/>
        <end position="607"/>
    </location>
</feature>
<protein>
    <recommendedName>
        <fullName evidence="3 6">Beta-galactosidase</fullName>
        <shortName evidence="6">Beta-gal</shortName>
        <ecNumber evidence="3 6">3.2.1.23</ecNumber>
    </recommendedName>
</protein>
<dbReference type="GO" id="GO:0006012">
    <property type="term" value="P:galactose metabolic process"/>
    <property type="evidence" value="ECO:0007669"/>
    <property type="project" value="InterPro"/>
</dbReference>
<feature type="domain" description="Beta-galactosidase C-terminal" evidence="12">
    <location>
        <begin position="619"/>
        <end position="680"/>
    </location>
</feature>
<dbReference type="RefSeq" id="WP_136533354.1">
    <property type="nucleotide sequence ID" value="NZ_STGY01000016.1"/>
</dbReference>
<keyword evidence="14" id="KW-1185">Reference proteome</keyword>
<dbReference type="InterPro" id="IPR013738">
    <property type="entry name" value="Beta_galactosidase_Trimer"/>
</dbReference>
<dbReference type="InterPro" id="IPR013780">
    <property type="entry name" value="Glyco_hydro_b"/>
</dbReference>
<keyword evidence="4 6" id="KW-0378">Hydrolase</keyword>
<dbReference type="AlphaFoldDB" id="A0A4S8QMX2"/>
<evidence type="ECO:0000259" key="12">
    <source>
        <dbReference type="Pfam" id="PF08533"/>
    </source>
</evidence>
<dbReference type="GO" id="GO:0004565">
    <property type="term" value="F:beta-galactosidase activity"/>
    <property type="evidence" value="ECO:0007669"/>
    <property type="project" value="UniProtKB-EC"/>
</dbReference>
<evidence type="ECO:0000259" key="11">
    <source>
        <dbReference type="Pfam" id="PF08532"/>
    </source>
</evidence>